<name>D8PJV2_SCHCM</name>
<dbReference type="Proteomes" id="UP000007431">
    <property type="component" value="Unassembled WGS sequence"/>
</dbReference>
<dbReference type="GO" id="GO:0005634">
    <property type="term" value="C:nucleus"/>
    <property type="evidence" value="ECO:0007669"/>
    <property type="project" value="TreeGrafter"/>
</dbReference>
<dbReference type="EMBL" id="GL377302">
    <property type="protein sequence ID" value="EFJ03242.1"/>
    <property type="molecule type" value="Genomic_DNA"/>
</dbReference>
<evidence type="ECO:0000313" key="2">
    <source>
        <dbReference type="Proteomes" id="UP000007431"/>
    </source>
</evidence>
<dbReference type="KEGG" id="scm:SCHCO_02623412"/>
<dbReference type="GeneID" id="9588262"/>
<dbReference type="SUPFAM" id="SSF82199">
    <property type="entry name" value="SET domain"/>
    <property type="match status" value="1"/>
</dbReference>
<dbReference type="OrthoDB" id="42889at2759"/>
<dbReference type="OMA" id="QWISTYI"/>
<organism evidence="2">
    <name type="scientific">Schizophyllum commune (strain H4-8 / FGSC 9210)</name>
    <name type="common">Split gill fungus</name>
    <dbReference type="NCBI Taxonomy" id="578458"/>
    <lineage>
        <taxon>Eukaryota</taxon>
        <taxon>Fungi</taxon>
        <taxon>Dikarya</taxon>
        <taxon>Basidiomycota</taxon>
        <taxon>Agaricomycotina</taxon>
        <taxon>Agaricomycetes</taxon>
        <taxon>Agaricomycetidae</taxon>
        <taxon>Agaricales</taxon>
        <taxon>Schizophyllaceae</taxon>
        <taxon>Schizophyllum</taxon>
    </lineage>
</organism>
<gene>
    <name evidence="1" type="ORF">SCHCODRAFT_255149</name>
</gene>
<dbReference type="GO" id="GO:0016279">
    <property type="term" value="F:protein-lysine N-methyltransferase activity"/>
    <property type="evidence" value="ECO:0007669"/>
    <property type="project" value="TreeGrafter"/>
</dbReference>
<dbReference type="eggNOG" id="KOG1337">
    <property type="taxonomic scope" value="Eukaryota"/>
</dbReference>
<dbReference type="AlphaFoldDB" id="D8PJV2"/>
<dbReference type="InParanoid" id="D8PJV2"/>
<sequence>MGLTESPKAVDLKNWLQSHGGGFHQSVRLVSDDSETKGINAVALRDIPASEPVVWCPIDLIVTPQKARESIAIALGLTNAVRQASENWSERQSIGLYLSLHSLLPNNPALSHRPYVDLLPPASTLRAAIHFTEDELAAFRGTNLYGATIDRRRLLEAEWQKSRDLLRTCKPELADLLTWDLFAASTTHYTSRAFPSSMLEENPSLQVSSQTEPVLIPGVDSLNHYRARPVTWLVETRPVGQRPVVVNERVPADAPPFVAVVPLTETPAGAEIFNNYGAKPNAELILGYGFTLEDNTDDTIVLKLGGGGESWEIGRRWNEEYEQLWRRILTSVAAGDGGKATFEDRLEAAEMLMDMVQQKLQALPDATAARALRPEVAVMLKHYVDGQREILQSLHAFAEKQEQEAIAAAKEQGIELVFDEEEEGA</sequence>
<keyword evidence="2" id="KW-1185">Reference proteome</keyword>
<dbReference type="VEuPathDB" id="FungiDB:SCHCODRAFT_02623412"/>
<reference evidence="1 2" key="1">
    <citation type="journal article" date="2010" name="Nat. Biotechnol.">
        <title>Genome sequence of the model mushroom Schizophyllum commune.</title>
        <authorList>
            <person name="Ohm R.A."/>
            <person name="de Jong J.F."/>
            <person name="Lugones L.G."/>
            <person name="Aerts A."/>
            <person name="Kothe E."/>
            <person name="Stajich J.E."/>
            <person name="de Vries R.P."/>
            <person name="Record E."/>
            <person name="Levasseur A."/>
            <person name="Baker S.E."/>
            <person name="Bartholomew K.A."/>
            <person name="Coutinho P.M."/>
            <person name="Erdmann S."/>
            <person name="Fowler T.J."/>
            <person name="Gathman A.C."/>
            <person name="Lombard V."/>
            <person name="Henrissat B."/>
            <person name="Knabe N."/>
            <person name="Kuees U."/>
            <person name="Lilly W.W."/>
            <person name="Lindquist E."/>
            <person name="Lucas S."/>
            <person name="Magnuson J.K."/>
            <person name="Piumi F."/>
            <person name="Raudaskoski M."/>
            <person name="Salamov A."/>
            <person name="Schmutz J."/>
            <person name="Schwarze F.W.M.R."/>
            <person name="vanKuyk P.A."/>
            <person name="Horton J.S."/>
            <person name="Grigoriev I.V."/>
            <person name="Woesten H.A.B."/>
        </authorList>
    </citation>
    <scope>NUCLEOTIDE SEQUENCE [LARGE SCALE GENOMIC DNA]</scope>
    <source>
        <strain evidence="2">H4-8 / FGSC 9210</strain>
    </source>
</reference>
<dbReference type="HOGENOM" id="CLU_048453_0_0_1"/>
<proteinExistence type="predicted"/>
<dbReference type="PANTHER" id="PTHR13271">
    <property type="entry name" value="UNCHARACTERIZED PUTATIVE METHYLTRANSFERASE"/>
    <property type="match status" value="1"/>
</dbReference>
<protein>
    <submittedName>
        <fullName evidence="1">Uncharacterized protein</fullName>
    </submittedName>
</protein>
<dbReference type="InterPro" id="IPR046341">
    <property type="entry name" value="SET_dom_sf"/>
</dbReference>
<dbReference type="PANTHER" id="PTHR13271:SF147">
    <property type="entry name" value="PROTEIN-LYSINE N-METHYLTRANSFERASE EFM1-RELATED"/>
    <property type="match status" value="1"/>
</dbReference>
<accession>D8PJV2</accession>
<dbReference type="STRING" id="578458.D8PJV2"/>
<dbReference type="InterPro" id="IPR050600">
    <property type="entry name" value="SETD3_SETD6_MTase"/>
</dbReference>
<dbReference type="Gene3D" id="3.90.1410.10">
    <property type="entry name" value="set domain protein methyltransferase, domain 1"/>
    <property type="match status" value="1"/>
</dbReference>
<dbReference type="RefSeq" id="XP_003038144.1">
    <property type="nucleotide sequence ID" value="XM_003038098.1"/>
</dbReference>
<evidence type="ECO:0000313" key="1">
    <source>
        <dbReference type="EMBL" id="EFJ03242.1"/>
    </source>
</evidence>